<keyword evidence="3" id="KW-1185">Reference proteome</keyword>
<evidence type="ECO:0000313" key="2">
    <source>
        <dbReference type="EMBL" id="QEQ94745.1"/>
    </source>
</evidence>
<proteinExistence type="predicted"/>
<dbReference type="Proteomes" id="UP000325714">
    <property type="component" value="Segment"/>
</dbReference>
<accession>A0A5J6DBC4</accession>
<reference evidence="2 3" key="1">
    <citation type="submission" date="2019-07" db="EMBL/GenBank/DDBJ databases">
        <title>Complete genome sequence of bacteriophage infecting Erwinia pyrifoliae.</title>
        <authorList>
            <person name="Kim S.G."/>
            <person name="Park S.C."/>
        </authorList>
    </citation>
    <scope>NUCLEOTIDE SEQUENCE [LARGE SCALE GENOMIC DNA]</scope>
</reference>
<dbReference type="InterPro" id="IPR013232">
    <property type="entry name" value="Phage_T7_Gp1.1"/>
</dbReference>
<dbReference type="EMBL" id="MN184885">
    <property type="protein sequence ID" value="QEQ94745.1"/>
    <property type="molecule type" value="Genomic_DNA"/>
</dbReference>
<name>A0A5J6DBC4_9CAUD</name>
<evidence type="ECO:0000313" key="3">
    <source>
        <dbReference type="Proteomes" id="UP000325714"/>
    </source>
</evidence>
<feature type="compositionally biased region" description="Basic residues" evidence="1">
    <location>
        <begin position="28"/>
        <end position="38"/>
    </location>
</feature>
<dbReference type="Pfam" id="PF08200">
    <property type="entry name" value="Phage_T7_1_1"/>
    <property type="match status" value="1"/>
</dbReference>
<feature type="region of interest" description="Disordered" evidence="1">
    <location>
        <begin position="1"/>
        <end position="54"/>
    </location>
</feature>
<organism evidence="2 3">
    <name type="scientific">Erwinia phage pEp_SNUABM_09</name>
    <dbReference type="NCBI Taxonomy" id="2601644"/>
    <lineage>
        <taxon>Viruses</taxon>
        <taxon>Duplodnaviria</taxon>
        <taxon>Heunggongvirae</taxon>
        <taxon>Uroviricota</taxon>
        <taxon>Caudoviricetes</taxon>
        <taxon>Autographivirales</taxon>
        <taxon>Autotranscriptaviridae</taxon>
        <taxon>Studiervirinae</taxon>
        <taxon>Snaubvirus</taxon>
        <taxon>Snaubvirus pEpSNUABM09</taxon>
    </lineage>
</organism>
<protein>
    <submittedName>
        <fullName evidence="2">Uncharacterized protein</fullName>
    </submittedName>
</protein>
<evidence type="ECO:0000256" key="1">
    <source>
        <dbReference type="SAM" id="MobiDB-lite"/>
    </source>
</evidence>
<gene>
    <name evidence="2" type="ORF">pEpSNUABM09_47</name>
</gene>
<sequence length="54" mass="6358">MRNNFEKITKRNSITDEAGSEWADRKQQARKRHAKLNKTQRGTSNKRNWSEAIA</sequence>